<keyword evidence="4 6" id="KW-1133">Transmembrane helix</keyword>
<dbReference type="GO" id="GO:0016020">
    <property type="term" value="C:membrane"/>
    <property type="evidence" value="ECO:0007669"/>
    <property type="project" value="UniProtKB-SubCell"/>
</dbReference>
<feature type="transmembrane region" description="Helical" evidence="6">
    <location>
        <begin position="269"/>
        <end position="288"/>
    </location>
</feature>
<comment type="subcellular location">
    <subcellularLocation>
        <location evidence="1">Membrane</location>
        <topology evidence="1">Multi-pass membrane protein</topology>
    </subcellularLocation>
</comment>
<evidence type="ECO:0000256" key="6">
    <source>
        <dbReference type="SAM" id="Phobius"/>
    </source>
</evidence>
<dbReference type="InterPro" id="IPR001425">
    <property type="entry name" value="Arc/bac/fun_rhodopsins"/>
</dbReference>
<keyword evidence="3 6" id="KW-0812">Transmembrane</keyword>
<protein>
    <submittedName>
        <fullName evidence="7">Uncharacterized protein</fullName>
    </submittedName>
</protein>
<feature type="transmembrane region" description="Helical" evidence="6">
    <location>
        <begin position="235"/>
        <end position="257"/>
    </location>
</feature>
<dbReference type="SUPFAM" id="SSF81321">
    <property type="entry name" value="Family A G protein-coupled receptor-like"/>
    <property type="match status" value="1"/>
</dbReference>
<feature type="transmembrane region" description="Helical" evidence="6">
    <location>
        <begin position="158"/>
        <end position="176"/>
    </location>
</feature>
<accession>A0A7S3B639</accession>
<feature type="transmembrane region" description="Helical" evidence="6">
    <location>
        <begin position="52"/>
        <end position="71"/>
    </location>
</feature>
<gene>
    <name evidence="7" type="ORF">HERI1096_LOCUS24511</name>
</gene>
<keyword evidence="5 6" id="KW-0472">Membrane</keyword>
<evidence type="ECO:0000313" key="7">
    <source>
        <dbReference type="EMBL" id="CAE0123809.1"/>
    </source>
</evidence>
<organism evidence="7">
    <name type="scientific">Haptolina ericina</name>
    <dbReference type="NCBI Taxonomy" id="156174"/>
    <lineage>
        <taxon>Eukaryota</taxon>
        <taxon>Haptista</taxon>
        <taxon>Haptophyta</taxon>
        <taxon>Prymnesiophyceae</taxon>
        <taxon>Prymnesiales</taxon>
        <taxon>Prymnesiaceae</taxon>
        <taxon>Haptolina</taxon>
    </lineage>
</organism>
<sequence length="324" mass="36145">MRFPWVRAPSPPPWVEPSYWAFNLTFSVLFLIYMAVLYLGLQRRWVLSKYTVSAVVPIALGNILMGTALMPTCETPTVPALEYPFMTLLAVVSFALLCASEVATYLFNLIGPPAAFTFLRLPVLAVHLSTLLFYVFSAYDPACLGRDTFGRPLHPLRYVMWTTSVSCSVISVFFVAEDLTRKSRHQTRWNSTALHRECILAIMAVVLMFVTGYLATLRFATGLWANVVNYGASTVFMYLALGKLTHMLHLCATNPLVVQQQGGGIQFRLITYAIVVTWHAFPAVWVLGASNIVTPEIEHCGYVICDLLAKYVLLYVYSATVSNA</sequence>
<evidence type="ECO:0000256" key="4">
    <source>
        <dbReference type="ARBA" id="ARBA00022989"/>
    </source>
</evidence>
<feature type="transmembrane region" description="Helical" evidence="6">
    <location>
        <begin position="83"/>
        <end position="107"/>
    </location>
</feature>
<evidence type="ECO:0000256" key="1">
    <source>
        <dbReference type="ARBA" id="ARBA00004141"/>
    </source>
</evidence>
<feature type="transmembrane region" description="Helical" evidence="6">
    <location>
        <begin position="20"/>
        <end position="40"/>
    </location>
</feature>
<dbReference type="AlphaFoldDB" id="A0A7S3B639"/>
<proteinExistence type="inferred from homology"/>
<name>A0A7S3B639_9EUKA</name>
<dbReference type="Gene3D" id="1.20.1070.10">
    <property type="entry name" value="Rhodopsin 7-helix transmembrane proteins"/>
    <property type="match status" value="1"/>
</dbReference>
<dbReference type="Pfam" id="PF01036">
    <property type="entry name" value="Bac_rhodopsin"/>
    <property type="match status" value="1"/>
</dbReference>
<evidence type="ECO:0000256" key="2">
    <source>
        <dbReference type="ARBA" id="ARBA00008130"/>
    </source>
</evidence>
<feature type="transmembrane region" description="Helical" evidence="6">
    <location>
        <begin position="119"/>
        <end position="138"/>
    </location>
</feature>
<reference evidence="7" key="1">
    <citation type="submission" date="2021-01" db="EMBL/GenBank/DDBJ databases">
        <authorList>
            <person name="Corre E."/>
            <person name="Pelletier E."/>
            <person name="Niang G."/>
            <person name="Scheremetjew M."/>
            <person name="Finn R."/>
            <person name="Kale V."/>
            <person name="Holt S."/>
            <person name="Cochrane G."/>
            <person name="Meng A."/>
            <person name="Brown T."/>
            <person name="Cohen L."/>
        </authorList>
    </citation>
    <scope>NUCLEOTIDE SEQUENCE</scope>
    <source>
        <strain evidence="7">CCMP281</strain>
    </source>
</reference>
<evidence type="ECO:0000256" key="5">
    <source>
        <dbReference type="ARBA" id="ARBA00023136"/>
    </source>
</evidence>
<evidence type="ECO:0000256" key="3">
    <source>
        <dbReference type="ARBA" id="ARBA00022692"/>
    </source>
</evidence>
<feature type="transmembrane region" description="Helical" evidence="6">
    <location>
        <begin position="197"/>
        <end position="215"/>
    </location>
</feature>
<comment type="similarity">
    <text evidence="2">Belongs to the archaeal/bacterial/fungal opsin family.</text>
</comment>
<dbReference type="EMBL" id="HBHX01044239">
    <property type="protein sequence ID" value="CAE0123809.1"/>
    <property type="molecule type" value="Transcribed_RNA"/>
</dbReference>